<dbReference type="RefSeq" id="WP_002585902.1">
    <property type="nucleotide sequence ID" value="NZ_KB850976.1"/>
</dbReference>
<evidence type="ECO:0000313" key="1">
    <source>
        <dbReference type="EMBL" id="ENZ20106.1"/>
    </source>
</evidence>
<dbReference type="AlphaFoldDB" id="A0A0E2HV59"/>
<dbReference type="HOGENOM" id="CLU_2715231_0_0_9"/>
<evidence type="ECO:0000313" key="2">
    <source>
        <dbReference type="Proteomes" id="UP000013085"/>
    </source>
</evidence>
<reference evidence="1 2" key="1">
    <citation type="submission" date="2013-01" db="EMBL/GenBank/DDBJ databases">
        <title>The Genome Sequence of Clostridium clostridioforme 90A8.</title>
        <authorList>
            <consortium name="The Broad Institute Genome Sequencing Platform"/>
            <person name="Earl A."/>
            <person name="Ward D."/>
            <person name="Feldgarden M."/>
            <person name="Gevers D."/>
            <person name="Courvalin P."/>
            <person name="Lambert T."/>
            <person name="Walker B."/>
            <person name="Young S.K."/>
            <person name="Zeng Q."/>
            <person name="Gargeya S."/>
            <person name="Fitzgerald M."/>
            <person name="Haas B."/>
            <person name="Abouelleil A."/>
            <person name="Alvarado L."/>
            <person name="Arachchi H.M."/>
            <person name="Berlin A.M."/>
            <person name="Chapman S.B."/>
            <person name="Dewar J."/>
            <person name="Goldberg J."/>
            <person name="Griggs A."/>
            <person name="Gujja S."/>
            <person name="Hansen M."/>
            <person name="Howarth C."/>
            <person name="Imamovic A."/>
            <person name="Larimer J."/>
            <person name="McCowan C."/>
            <person name="Murphy C."/>
            <person name="Neiman D."/>
            <person name="Pearson M."/>
            <person name="Priest M."/>
            <person name="Roberts A."/>
            <person name="Saif S."/>
            <person name="Shea T."/>
            <person name="Sisk P."/>
            <person name="Sykes S."/>
            <person name="Wortman J."/>
            <person name="Nusbaum C."/>
            <person name="Birren B."/>
        </authorList>
    </citation>
    <scope>NUCLEOTIDE SEQUENCE [LARGE SCALE GENOMIC DNA]</scope>
    <source>
        <strain evidence="1 2">90A8</strain>
    </source>
</reference>
<dbReference type="PATRIC" id="fig|999408.3.peg.36"/>
<sequence length="72" mass="8471">MFINLRKALDRRCISLREYADFLGISEAAVQDKLEGGKDFTYWEFRRTCDLLLPEYNADFLFAETILENRSA</sequence>
<proteinExistence type="predicted"/>
<name>A0A0E2HV59_9FIRM</name>
<accession>A0A0E2HV59</accession>
<protein>
    <recommendedName>
        <fullName evidence="3">HTH cro/C1-type domain-containing protein</fullName>
    </recommendedName>
</protein>
<organism evidence="1 2">
    <name type="scientific">[Clostridium] clostridioforme 90A8</name>
    <dbReference type="NCBI Taxonomy" id="999408"/>
    <lineage>
        <taxon>Bacteria</taxon>
        <taxon>Bacillati</taxon>
        <taxon>Bacillota</taxon>
        <taxon>Clostridia</taxon>
        <taxon>Lachnospirales</taxon>
        <taxon>Lachnospiraceae</taxon>
        <taxon>Enterocloster</taxon>
    </lineage>
</organism>
<gene>
    <name evidence="1" type="ORF">HMPREF1090_00035</name>
</gene>
<evidence type="ECO:0008006" key="3">
    <source>
        <dbReference type="Google" id="ProtNLM"/>
    </source>
</evidence>
<dbReference type="Proteomes" id="UP000013085">
    <property type="component" value="Unassembled WGS sequence"/>
</dbReference>
<comment type="caution">
    <text evidence="1">The sequence shown here is derived from an EMBL/GenBank/DDBJ whole genome shotgun (WGS) entry which is preliminary data.</text>
</comment>
<dbReference type="EMBL" id="AGYR01000001">
    <property type="protein sequence ID" value="ENZ20106.1"/>
    <property type="molecule type" value="Genomic_DNA"/>
</dbReference>